<dbReference type="Proteomes" id="UP000560131">
    <property type="component" value="Unassembled WGS sequence"/>
</dbReference>
<gene>
    <name evidence="4" type="ORF">FHS97_000951</name>
</gene>
<evidence type="ECO:0000313" key="4">
    <source>
        <dbReference type="EMBL" id="MBB5725043.1"/>
    </source>
</evidence>
<dbReference type="InterPro" id="IPR046454">
    <property type="entry name" value="GpA_endonuclease"/>
</dbReference>
<accession>A0ABR6N2L9</accession>
<dbReference type="InterPro" id="IPR046453">
    <property type="entry name" value="GpA_ATPase"/>
</dbReference>
<proteinExistence type="predicted"/>
<keyword evidence="5" id="KW-1185">Reference proteome</keyword>
<protein>
    <submittedName>
        <fullName evidence="4">Phage terminase large subunit GpA-like protein</fullName>
    </submittedName>
</protein>
<feature type="compositionally biased region" description="Basic and acidic residues" evidence="1">
    <location>
        <begin position="695"/>
        <end position="704"/>
    </location>
</feature>
<feature type="compositionally biased region" description="Pro residues" evidence="1">
    <location>
        <begin position="680"/>
        <end position="692"/>
    </location>
</feature>
<dbReference type="Pfam" id="PF05876">
    <property type="entry name" value="GpA_ATPase"/>
    <property type="match status" value="1"/>
</dbReference>
<feature type="domain" description="Terminase large subunit GpA endonuclease" evidence="3">
    <location>
        <begin position="341"/>
        <end position="651"/>
    </location>
</feature>
<comment type="caution">
    <text evidence="4">The sequence shown here is derived from an EMBL/GenBank/DDBJ whole genome shotgun (WGS) entry which is preliminary data.</text>
</comment>
<feature type="region of interest" description="Disordered" evidence="1">
    <location>
        <begin position="672"/>
        <end position="704"/>
    </location>
</feature>
<organism evidence="4 5">
    <name type="scientific">Sphingomonas endophytica</name>
    <dbReference type="NCBI Taxonomy" id="869719"/>
    <lineage>
        <taxon>Bacteria</taxon>
        <taxon>Pseudomonadati</taxon>
        <taxon>Pseudomonadota</taxon>
        <taxon>Alphaproteobacteria</taxon>
        <taxon>Sphingomonadales</taxon>
        <taxon>Sphingomonadaceae</taxon>
        <taxon>Sphingomonas</taxon>
    </lineage>
</organism>
<evidence type="ECO:0000256" key="1">
    <source>
        <dbReference type="SAM" id="MobiDB-lite"/>
    </source>
</evidence>
<feature type="domain" description="Phage terminase large subunit GpA ATPase" evidence="2">
    <location>
        <begin position="56"/>
        <end position="305"/>
    </location>
</feature>
<reference evidence="4 5" key="1">
    <citation type="submission" date="2020-08" db="EMBL/GenBank/DDBJ databases">
        <title>Genomic Encyclopedia of Type Strains, Phase IV (KMG-IV): sequencing the most valuable type-strain genomes for metagenomic binning, comparative biology and taxonomic classification.</title>
        <authorList>
            <person name="Goeker M."/>
        </authorList>
    </citation>
    <scope>NUCLEOTIDE SEQUENCE [LARGE SCALE GENOMIC DNA]</scope>
    <source>
        <strain evidence="4 5">DSM 101535</strain>
    </source>
</reference>
<name>A0ABR6N2L9_9SPHN</name>
<evidence type="ECO:0000259" key="3">
    <source>
        <dbReference type="Pfam" id="PF20454"/>
    </source>
</evidence>
<evidence type="ECO:0000313" key="5">
    <source>
        <dbReference type="Proteomes" id="UP000560131"/>
    </source>
</evidence>
<evidence type="ECO:0000259" key="2">
    <source>
        <dbReference type="Pfam" id="PF05876"/>
    </source>
</evidence>
<dbReference type="Pfam" id="PF20454">
    <property type="entry name" value="GpA_nuclease"/>
    <property type="match status" value="1"/>
</dbReference>
<sequence length="704" mass="78415">MMGFDYGRFGTVGGNALRRNVRRLNKALADALRPPPRMTVSEWAAEFRKFPEDAPIPGDWSHDTAPELVEIMDAMSPHDPCEEITVMKCAQSGGSASAENWLGFISDLAPGPVLFVQATFQAALDWAAEKFWPMVEATPKLNPERRGTIRAQGLANGDGSTSKKVLFSRSSGYILLAGANSAAGLRQRTVRYAVEDDLDQFPADLDGQGSPEGMIDERLKVWRSRGLSKRLKISTPTIEGSSKIAAAYEKSDRRHYYLRCPECTDRFLIDWGDVQWVDGDHEHAHVVAPCCGVQIEHWRKPEMKRPDGWLSDRIDGKPVPRVLTEDAFQAFRARMQPSRKRGFHLAGEISTFQSWGEMAVGFRDAQGDVSKLKTWTNLKRGIAFKVATDTPDYEQLMKLREQHWGVGQMPIGPLVVTLGGDVQGDGIYVEKVGHGPRKETWQLDARFLPGATDVPGEGAWKALDEYAQRGTAFPGGKVLPIDWECIDAGYHTPAAQAYCAKRPRRLAVFGRAGWGRPILGRGETIGYEQQGRRAGRAGSKAEDKAHIVGVSNVKLSWYGYLRTTMQAFAAVEESGVAEVTPVGRVHLSRDTPADWFEQATAETIEVRMVNGFPDRRWMVMPGRQNHYLDCRVYNLAAAEKLMLDTLTEMDWAALRADRYAPREDGLRDLFAPDLTQSQAPPAPQPSPMPPQPRHGYVEKREGWL</sequence>
<dbReference type="EMBL" id="JACIJN010000002">
    <property type="protein sequence ID" value="MBB5725043.1"/>
    <property type="molecule type" value="Genomic_DNA"/>
</dbReference>